<proteinExistence type="predicted"/>
<dbReference type="Pfam" id="PF21595">
    <property type="entry name" value="CCL2-like"/>
    <property type="match status" value="1"/>
</dbReference>
<organism evidence="2 3">
    <name type="scientific">Tulasnella calospora MUT 4182</name>
    <dbReference type="NCBI Taxonomy" id="1051891"/>
    <lineage>
        <taxon>Eukaryota</taxon>
        <taxon>Fungi</taxon>
        <taxon>Dikarya</taxon>
        <taxon>Basidiomycota</taxon>
        <taxon>Agaricomycotina</taxon>
        <taxon>Agaricomycetes</taxon>
        <taxon>Cantharellales</taxon>
        <taxon>Tulasnellaceae</taxon>
        <taxon>Tulasnella</taxon>
    </lineage>
</organism>
<dbReference type="HOGENOM" id="CLU_129978_1_0_1"/>
<dbReference type="Proteomes" id="UP000054248">
    <property type="component" value="Unassembled WGS sequence"/>
</dbReference>
<evidence type="ECO:0000313" key="3">
    <source>
        <dbReference type="Proteomes" id="UP000054248"/>
    </source>
</evidence>
<name>A0A0C3Q9D0_9AGAM</name>
<dbReference type="InterPro" id="IPR035992">
    <property type="entry name" value="Ricin_B-like_lectins"/>
</dbReference>
<accession>A0A0C3Q9D0</accession>
<sequence length="137" mass="15010">MSKVQDGTYYIINRVESPNGERLCITFNGEGQPPTVTAKRSDSAEQKWRITTFSDGRTQSIVPAANTGLECAWGPGVVTVLTPGQYVWTIRSSEGGYTIKDGGETQVWGLNVANVGSQIAIGNDTELERQRWTFHEA</sequence>
<dbReference type="Gene3D" id="2.80.10.50">
    <property type="match status" value="1"/>
</dbReference>
<dbReference type="InterPro" id="IPR048746">
    <property type="entry name" value="CCL2-like_lectin"/>
</dbReference>
<protein>
    <recommendedName>
        <fullName evidence="1">CCL2-like lectin domain-containing protein</fullName>
    </recommendedName>
</protein>
<dbReference type="SUPFAM" id="SSF50370">
    <property type="entry name" value="Ricin B-like lectins"/>
    <property type="match status" value="1"/>
</dbReference>
<dbReference type="AlphaFoldDB" id="A0A0C3Q9D0"/>
<feature type="domain" description="CCL2-like lectin" evidence="1">
    <location>
        <begin position="7"/>
        <end position="132"/>
    </location>
</feature>
<reference evidence="2 3" key="1">
    <citation type="submission" date="2014-04" db="EMBL/GenBank/DDBJ databases">
        <authorList>
            <consortium name="DOE Joint Genome Institute"/>
            <person name="Kuo A."/>
            <person name="Girlanda M."/>
            <person name="Perotto S."/>
            <person name="Kohler A."/>
            <person name="Nagy L.G."/>
            <person name="Floudas D."/>
            <person name="Copeland A."/>
            <person name="Barry K.W."/>
            <person name="Cichocki N."/>
            <person name="Veneault-Fourrey C."/>
            <person name="LaButti K."/>
            <person name="Lindquist E.A."/>
            <person name="Lipzen A."/>
            <person name="Lundell T."/>
            <person name="Morin E."/>
            <person name="Murat C."/>
            <person name="Sun H."/>
            <person name="Tunlid A."/>
            <person name="Henrissat B."/>
            <person name="Grigoriev I.V."/>
            <person name="Hibbett D.S."/>
            <person name="Martin F."/>
            <person name="Nordberg H.P."/>
            <person name="Cantor M.N."/>
            <person name="Hua S.X."/>
        </authorList>
    </citation>
    <scope>NUCLEOTIDE SEQUENCE [LARGE SCALE GENOMIC DNA]</scope>
    <source>
        <strain evidence="2 3">MUT 4182</strain>
    </source>
</reference>
<evidence type="ECO:0000259" key="1">
    <source>
        <dbReference type="Pfam" id="PF21595"/>
    </source>
</evidence>
<gene>
    <name evidence="2" type="ORF">M407DRAFT_10511</name>
</gene>
<evidence type="ECO:0000313" key="2">
    <source>
        <dbReference type="EMBL" id="KIO21171.1"/>
    </source>
</evidence>
<dbReference type="OrthoDB" id="5271368at2759"/>
<reference evidence="3" key="2">
    <citation type="submission" date="2015-01" db="EMBL/GenBank/DDBJ databases">
        <title>Evolutionary Origins and Diversification of the Mycorrhizal Mutualists.</title>
        <authorList>
            <consortium name="DOE Joint Genome Institute"/>
            <consortium name="Mycorrhizal Genomics Consortium"/>
            <person name="Kohler A."/>
            <person name="Kuo A."/>
            <person name="Nagy L.G."/>
            <person name="Floudas D."/>
            <person name="Copeland A."/>
            <person name="Barry K.W."/>
            <person name="Cichocki N."/>
            <person name="Veneault-Fourrey C."/>
            <person name="LaButti K."/>
            <person name="Lindquist E.A."/>
            <person name="Lipzen A."/>
            <person name="Lundell T."/>
            <person name="Morin E."/>
            <person name="Murat C."/>
            <person name="Riley R."/>
            <person name="Ohm R."/>
            <person name="Sun H."/>
            <person name="Tunlid A."/>
            <person name="Henrissat B."/>
            <person name="Grigoriev I.V."/>
            <person name="Hibbett D.S."/>
            <person name="Martin F."/>
        </authorList>
    </citation>
    <scope>NUCLEOTIDE SEQUENCE [LARGE SCALE GENOMIC DNA]</scope>
    <source>
        <strain evidence="3">MUT 4182</strain>
    </source>
</reference>
<keyword evidence="3" id="KW-1185">Reference proteome</keyword>
<dbReference type="EMBL" id="KN823146">
    <property type="protein sequence ID" value="KIO21171.1"/>
    <property type="molecule type" value="Genomic_DNA"/>
</dbReference>
<dbReference type="CDD" id="cd23715">
    <property type="entry name" value="beta-trefoil_Ricin_CCL2"/>
    <property type="match status" value="1"/>
</dbReference>